<comment type="caution">
    <text evidence="2">The sequence shown here is derived from an EMBL/GenBank/DDBJ whole genome shotgun (WGS) entry which is preliminary data.</text>
</comment>
<dbReference type="Pfam" id="PF00535">
    <property type="entry name" value="Glycos_transf_2"/>
    <property type="match status" value="1"/>
</dbReference>
<dbReference type="InterPro" id="IPR001173">
    <property type="entry name" value="Glyco_trans_2-like"/>
</dbReference>
<feature type="domain" description="Glycosyltransferase 2-like" evidence="1">
    <location>
        <begin position="4"/>
        <end position="132"/>
    </location>
</feature>
<dbReference type="PANTHER" id="PTHR22916:SF3">
    <property type="entry name" value="UDP-GLCNAC:BETAGAL BETA-1,3-N-ACETYLGLUCOSAMINYLTRANSFERASE-LIKE PROTEIN 1"/>
    <property type="match status" value="1"/>
</dbReference>
<dbReference type="CDD" id="cd06433">
    <property type="entry name" value="GT_2_WfgS_like"/>
    <property type="match status" value="1"/>
</dbReference>
<proteinExistence type="predicted"/>
<evidence type="ECO:0000259" key="1">
    <source>
        <dbReference type="Pfam" id="PF00535"/>
    </source>
</evidence>
<sequence>MYLSIVTINYNNLNGLKDTFKSIKSQKNVSSNDYEYLVIDGLSNDGSQELIKEFELIDNYLIEADQGIADAFNKGIKKSRGKYLLFLNSGDSLLNEHSLLNVIEALKNSQADILVKKVAMVDENNNILYTIGKEFNISKQRYRNYLPHQGMLIRRDLFQQYGLYDISYRLGMDYEWSIRVLKQNPFTKIEFMDECLSRMAVGGVSQTNFKQTFLAYHRARMKNGICNPVISLISSNFFIIRRSIGLLIRGYKKGN</sequence>
<accession>A0ABR9AR34</accession>
<dbReference type="Proteomes" id="UP000647133">
    <property type="component" value="Unassembled WGS sequence"/>
</dbReference>
<dbReference type="RefSeq" id="WP_192010965.1">
    <property type="nucleotide sequence ID" value="NZ_JACYTQ010000005.1"/>
</dbReference>
<dbReference type="PANTHER" id="PTHR22916">
    <property type="entry name" value="GLYCOSYLTRANSFERASE"/>
    <property type="match status" value="1"/>
</dbReference>
<reference evidence="2 3" key="1">
    <citation type="submission" date="2020-09" db="EMBL/GenBank/DDBJ databases">
        <title>Echinicola sp. CAU 1574 isolated from sand of Sido Beach.</title>
        <authorList>
            <person name="Kim W."/>
        </authorList>
    </citation>
    <scope>NUCLEOTIDE SEQUENCE [LARGE SCALE GENOMIC DNA]</scope>
    <source>
        <strain evidence="2 3">CAU 1574</strain>
    </source>
</reference>
<keyword evidence="3" id="KW-1185">Reference proteome</keyword>
<evidence type="ECO:0000313" key="2">
    <source>
        <dbReference type="EMBL" id="MBD8490084.1"/>
    </source>
</evidence>
<gene>
    <name evidence="2" type="ORF">IFO69_15105</name>
</gene>
<protein>
    <submittedName>
        <fullName evidence="2">Glycosyltransferase</fullName>
    </submittedName>
</protein>
<organism evidence="2 3">
    <name type="scientific">Echinicola arenosa</name>
    <dbReference type="NCBI Taxonomy" id="2774144"/>
    <lineage>
        <taxon>Bacteria</taxon>
        <taxon>Pseudomonadati</taxon>
        <taxon>Bacteroidota</taxon>
        <taxon>Cytophagia</taxon>
        <taxon>Cytophagales</taxon>
        <taxon>Cyclobacteriaceae</taxon>
        <taxon>Echinicola</taxon>
    </lineage>
</organism>
<dbReference type="SUPFAM" id="SSF53448">
    <property type="entry name" value="Nucleotide-diphospho-sugar transferases"/>
    <property type="match status" value="1"/>
</dbReference>
<evidence type="ECO:0000313" key="3">
    <source>
        <dbReference type="Proteomes" id="UP000647133"/>
    </source>
</evidence>
<dbReference type="InterPro" id="IPR029044">
    <property type="entry name" value="Nucleotide-diphossugar_trans"/>
</dbReference>
<dbReference type="Gene3D" id="3.90.550.10">
    <property type="entry name" value="Spore Coat Polysaccharide Biosynthesis Protein SpsA, Chain A"/>
    <property type="match status" value="1"/>
</dbReference>
<name>A0ABR9AR34_9BACT</name>
<dbReference type="EMBL" id="JACYTQ010000005">
    <property type="protein sequence ID" value="MBD8490084.1"/>
    <property type="molecule type" value="Genomic_DNA"/>
</dbReference>